<dbReference type="PROSITE" id="PS50932">
    <property type="entry name" value="HTH_LACI_2"/>
    <property type="match status" value="1"/>
</dbReference>
<keyword evidence="3" id="KW-0804">Transcription</keyword>
<evidence type="ECO:0000313" key="7">
    <source>
        <dbReference type="Proteomes" id="UP000053512"/>
    </source>
</evidence>
<comment type="caution">
    <text evidence="6">The sequence shown here is derived from an EMBL/GenBank/DDBJ whole genome shotgun (WGS) entry which is preliminary data.</text>
</comment>
<dbReference type="InterPro" id="IPR028082">
    <property type="entry name" value="Peripla_BP_I"/>
</dbReference>
<dbReference type="SUPFAM" id="SSF53822">
    <property type="entry name" value="Periplasmic binding protein-like I"/>
    <property type="match status" value="1"/>
</dbReference>
<organism evidence="6 7">
    <name type="scientific">Kocuria rosea subsp. polaris</name>
    <dbReference type="NCBI Taxonomy" id="136273"/>
    <lineage>
        <taxon>Bacteria</taxon>
        <taxon>Bacillati</taxon>
        <taxon>Actinomycetota</taxon>
        <taxon>Actinomycetes</taxon>
        <taxon>Micrococcales</taxon>
        <taxon>Micrococcaceae</taxon>
        <taxon>Kocuria</taxon>
    </lineage>
</organism>
<dbReference type="SMART" id="SM00354">
    <property type="entry name" value="HTH_LACI"/>
    <property type="match status" value="1"/>
</dbReference>
<protein>
    <submittedName>
        <fullName evidence="6">LacI family transcriptional regulator</fullName>
    </submittedName>
</protein>
<dbReference type="Proteomes" id="UP000053512">
    <property type="component" value="Unassembled WGS sequence"/>
</dbReference>
<dbReference type="AlphaFoldDB" id="A0A0W8INZ4"/>
<dbReference type="EMBL" id="LQBK01000004">
    <property type="protein sequence ID" value="KUG61793.1"/>
    <property type="molecule type" value="Genomic_DNA"/>
</dbReference>
<evidence type="ECO:0000256" key="2">
    <source>
        <dbReference type="ARBA" id="ARBA00023125"/>
    </source>
</evidence>
<evidence type="ECO:0000256" key="3">
    <source>
        <dbReference type="ARBA" id="ARBA00023163"/>
    </source>
</evidence>
<keyword evidence="1" id="KW-0805">Transcription regulation</keyword>
<accession>A0A0W8INZ4</accession>
<dbReference type="CDD" id="cd01392">
    <property type="entry name" value="HTH_LacI"/>
    <property type="match status" value="1"/>
</dbReference>
<dbReference type="Gene3D" id="1.10.260.40">
    <property type="entry name" value="lambda repressor-like DNA-binding domains"/>
    <property type="match status" value="1"/>
</dbReference>
<reference evidence="7" key="1">
    <citation type="submission" date="2015-12" db="EMBL/GenBank/DDBJ databases">
        <authorList>
            <person name="Nair G.R."/>
            <person name="Kaur G."/>
            <person name="Mayilraj S."/>
        </authorList>
    </citation>
    <scope>NUCLEOTIDE SEQUENCE [LARGE SCALE GENOMIC DNA]</scope>
    <source>
        <strain evidence="7">CD08_4</strain>
    </source>
</reference>
<name>A0A0W8INZ4_KOCRO</name>
<feature type="region of interest" description="Disordered" evidence="4">
    <location>
        <begin position="1"/>
        <end position="21"/>
    </location>
</feature>
<dbReference type="OrthoDB" id="4268837at2"/>
<sequence>MNTERIRPGHAGAGRSSPTLEDIATAAGVSRSTASRAINGGDRVSPQAQAAVDAAVVELGYTPNRAARSLVTRRTSSIALVIPEPDIRIMADPFFAVIITGITDALRETDVQLVLLMSRIGDDSGRALRYLRGGHVDGAIVVSHHEADPWSTSLPGTGLPTVFVGRPWDAQPGVTYVDTDNYQGGRLAARHLAAQGRSRVGTVAGPPDMTAAADRLAGWREGLREAGLPEGPVAHGDFTTAGGRAAALRLLEEAPELDGVFAASDLMALGVIEAVREQGRSVPEDVAVVGYDDHALAATAVPPLTTVTQPMQAMAAKACEMLLEEIDTPGVHPAPCVYPAQLVVRESSGAAPAPAS</sequence>
<dbReference type="RefSeq" id="WP_058873209.1">
    <property type="nucleotide sequence ID" value="NZ_LQBK01000004.1"/>
</dbReference>
<dbReference type="PANTHER" id="PTHR30146">
    <property type="entry name" value="LACI-RELATED TRANSCRIPTIONAL REPRESSOR"/>
    <property type="match status" value="1"/>
</dbReference>
<gene>
    <name evidence="6" type="ORF">AVL61_00370</name>
</gene>
<dbReference type="InterPro" id="IPR010982">
    <property type="entry name" value="Lambda_DNA-bd_dom_sf"/>
</dbReference>
<feature type="domain" description="HTH lacI-type" evidence="5">
    <location>
        <begin position="18"/>
        <end position="72"/>
    </location>
</feature>
<dbReference type="PROSITE" id="PS00356">
    <property type="entry name" value="HTH_LACI_1"/>
    <property type="match status" value="1"/>
</dbReference>
<keyword evidence="2" id="KW-0238">DNA-binding</keyword>
<evidence type="ECO:0000256" key="4">
    <source>
        <dbReference type="SAM" id="MobiDB-lite"/>
    </source>
</evidence>
<dbReference type="Gene3D" id="3.40.50.2300">
    <property type="match status" value="2"/>
</dbReference>
<evidence type="ECO:0000313" key="6">
    <source>
        <dbReference type="EMBL" id="KUG61793.1"/>
    </source>
</evidence>
<evidence type="ECO:0000256" key="1">
    <source>
        <dbReference type="ARBA" id="ARBA00023015"/>
    </source>
</evidence>
<dbReference type="InterPro" id="IPR000843">
    <property type="entry name" value="HTH_LacI"/>
</dbReference>
<dbReference type="GO" id="GO:0003700">
    <property type="term" value="F:DNA-binding transcription factor activity"/>
    <property type="evidence" value="ECO:0007669"/>
    <property type="project" value="TreeGrafter"/>
</dbReference>
<dbReference type="SUPFAM" id="SSF47413">
    <property type="entry name" value="lambda repressor-like DNA-binding domains"/>
    <property type="match status" value="1"/>
</dbReference>
<dbReference type="InterPro" id="IPR046335">
    <property type="entry name" value="LacI/GalR-like_sensor"/>
</dbReference>
<dbReference type="PANTHER" id="PTHR30146:SF109">
    <property type="entry name" value="HTH-TYPE TRANSCRIPTIONAL REGULATOR GALS"/>
    <property type="match status" value="1"/>
</dbReference>
<proteinExistence type="predicted"/>
<dbReference type="Pfam" id="PF13377">
    <property type="entry name" value="Peripla_BP_3"/>
    <property type="match status" value="1"/>
</dbReference>
<dbReference type="CDD" id="cd06267">
    <property type="entry name" value="PBP1_LacI_sugar_binding-like"/>
    <property type="match status" value="1"/>
</dbReference>
<dbReference type="Pfam" id="PF00356">
    <property type="entry name" value="LacI"/>
    <property type="match status" value="1"/>
</dbReference>
<dbReference type="GO" id="GO:0000976">
    <property type="term" value="F:transcription cis-regulatory region binding"/>
    <property type="evidence" value="ECO:0007669"/>
    <property type="project" value="TreeGrafter"/>
</dbReference>
<evidence type="ECO:0000259" key="5">
    <source>
        <dbReference type="PROSITE" id="PS50932"/>
    </source>
</evidence>